<evidence type="ECO:0000259" key="7">
    <source>
        <dbReference type="PROSITE" id="PS50850"/>
    </source>
</evidence>
<feature type="region of interest" description="Disordered" evidence="5">
    <location>
        <begin position="512"/>
        <end position="540"/>
    </location>
</feature>
<dbReference type="PRINTS" id="PR01036">
    <property type="entry name" value="TCRTETB"/>
</dbReference>
<dbReference type="GO" id="GO:0005886">
    <property type="term" value="C:plasma membrane"/>
    <property type="evidence" value="ECO:0007669"/>
    <property type="project" value="TreeGrafter"/>
</dbReference>
<evidence type="ECO:0000256" key="3">
    <source>
        <dbReference type="ARBA" id="ARBA00022989"/>
    </source>
</evidence>
<evidence type="ECO:0000256" key="2">
    <source>
        <dbReference type="ARBA" id="ARBA00022692"/>
    </source>
</evidence>
<feature type="transmembrane region" description="Helical" evidence="6">
    <location>
        <begin position="485"/>
        <end position="504"/>
    </location>
</feature>
<organism evidence="8 9">
    <name type="scientific">Sparassis crispa</name>
    <dbReference type="NCBI Taxonomy" id="139825"/>
    <lineage>
        <taxon>Eukaryota</taxon>
        <taxon>Fungi</taxon>
        <taxon>Dikarya</taxon>
        <taxon>Basidiomycota</taxon>
        <taxon>Agaricomycotina</taxon>
        <taxon>Agaricomycetes</taxon>
        <taxon>Polyporales</taxon>
        <taxon>Sparassidaceae</taxon>
        <taxon>Sparassis</taxon>
    </lineage>
</organism>
<dbReference type="STRING" id="139825.A0A401GFU3"/>
<comment type="caution">
    <text evidence="8">The sequence shown here is derived from an EMBL/GenBank/DDBJ whole genome shotgun (WGS) entry which is preliminary data.</text>
</comment>
<dbReference type="InterPro" id="IPR020846">
    <property type="entry name" value="MFS_dom"/>
</dbReference>
<dbReference type="SUPFAM" id="SSF103473">
    <property type="entry name" value="MFS general substrate transporter"/>
    <property type="match status" value="2"/>
</dbReference>
<evidence type="ECO:0000256" key="5">
    <source>
        <dbReference type="SAM" id="MobiDB-lite"/>
    </source>
</evidence>
<keyword evidence="3 6" id="KW-1133">Transmembrane helix</keyword>
<accession>A0A401GFU3</accession>
<feature type="transmembrane region" description="Helical" evidence="6">
    <location>
        <begin position="323"/>
        <end position="341"/>
    </location>
</feature>
<dbReference type="PANTHER" id="PTHR23501">
    <property type="entry name" value="MAJOR FACILITATOR SUPERFAMILY"/>
    <property type="match status" value="1"/>
</dbReference>
<dbReference type="PROSITE" id="PS50850">
    <property type="entry name" value="MFS"/>
    <property type="match status" value="1"/>
</dbReference>
<feature type="transmembrane region" description="Helical" evidence="6">
    <location>
        <begin position="94"/>
        <end position="114"/>
    </location>
</feature>
<feature type="domain" description="Major facilitator superfamily (MFS) profile" evidence="7">
    <location>
        <begin position="1"/>
        <end position="509"/>
    </location>
</feature>
<dbReference type="InParanoid" id="A0A401GFU3"/>
<feature type="transmembrane region" description="Helical" evidence="6">
    <location>
        <begin position="230"/>
        <end position="252"/>
    </location>
</feature>
<dbReference type="Pfam" id="PF07690">
    <property type="entry name" value="MFS_1"/>
    <property type="match status" value="1"/>
</dbReference>
<gene>
    <name evidence="8" type="ORF">SCP_0307180</name>
</gene>
<feature type="transmembrane region" description="Helical" evidence="6">
    <location>
        <begin position="347"/>
        <end position="365"/>
    </location>
</feature>
<dbReference type="InterPro" id="IPR011701">
    <property type="entry name" value="MFS"/>
</dbReference>
<reference evidence="8 9" key="1">
    <citation type="journal article" date="2018" name="Sci. Rep.">
        <title>Genome sequence of the cauliflower mushroom Sparassis crispa (Hanabiratake) and its association with beneficial usage.</title>
        <authorList>
            <person name="Kiyama R."/>
            <person name="Furutani Y."/>
            <person name="Kawaguchi K."/>
            <person name="Nakanishi T."/>
        </authorList>
    </citation>
    <scope>NUCLEOTIDE SEQUENCE [LARGE SCALE GENOMIC DNA]</scope>
</reference>
<evidence type="ECO:0000256" key="6">
    <source>
        <dbReference type="SAM" id="Phobius"/>
    </source>
</evidence>
<keyword evidence="2 6" id="KW-0812">Transmembrane</keyword>
<sequence length="551" mass="59425">MIGLFVPVFFETIDYTVVSTAQVHIASAFNRLDLESYIGTAFLLTSTVFLPVFASIADVWDRHWTLQLSLVFFIVGSAVSTGSENMATMLAGRGIAGIGAAGLQAVVRIIMADSRSLNDNNWQQTLLFFLYTVGFCVGPVIGGALLSVSFRWIFAINLPTSFVGIVLAFLFLRTRTKGRGFTDSPSVEKESTLERLARVDWFGASLFMAGGILILLALNWGSVFGWNSGRVIACFVVGGIVYIVFIGLELFLGRTASHAASSIRRVLPMDPMIPMDIFSSYDVCIDLFTMFVSGLVMLVAFYFISIYMIVVTGLSSTKAGAQLIYFAPGMGVGSLLQIQMVKYLRQPKYPIILGTTITPIALGLISMAMQNIKRPQINGFLAMAGSTAVHIRFLQSNDRVAIVAALTLFFRSLGGTVGLAQCGAVLNSKIQSHMASLTSSGLLTPAQASELSQSAGSLTSLQSIDALPLEVQALVREAFRSGSRWSFISLIPWAGLACICTFFLSRIKDTNVPQPPSPKEVPLEAVSESMPPGDATADKDLITVELDSKVV</sequence>
<dbReference type="RefSeq" id="XP_027611908.1">
    <property type="nucleotide sequence ID" value="XM_027756107.1"/>
</dbReference>
<dbReference type="Proteomes" id="UP000287166">
    <property type="component" value="Unassembled WGS sequence"/>
</dbReference>
<feature type="transmembrane region" description="Helical" evidence="6">
    <location>
        <begin position="199"/>
        <end position="218"/>
    </location>
</feature>
<dbReference type="Gene3D" id="1.20.1250.20">
    <property type="entry name" value="MFS general substrate transporter like domains"/>
    <property type="match status" value="1"/>
</dbReference>
<evidence type="ECO:0000313" key="9">
    <source>
        <dbReference type="Proteomes" id="UP000287166"/>
    </source>
</evidence>
<evidence type="ECO:0000313" key="8">
    <source>
        <dbReference type="EMBL" id="GBE80995.1"/>
    </source>
</evidence>
<dbReference type="GeneID" id="38777912"/>
<dbReference type="EMBL" id="BFAD01000003">
    <property type="protein sequence ID" value="GBE80995.1"/>
    <property type="molecule type" value="Genomic_DNA"/>
</dbReference>
<keyword evidence="9" id="KW-1185">Reference proteome</keyword>
<dbReference type="GO" id="GO:0022857">
    <property type="term" value="F:transmembrane transporter activity"/>
    <property type="evidence" value="ECO:0007669"/>
    <property type="project" value="InterPro"/>
</dbReference>
<dbReference type="OrthoDB" id="6770063at2759"/>
<feature type="transmembrane region" description="Helical" evidence="6">
    <location>
        <begin position="298"/>
        <end position="316"/>
    </location>
</feature>
<proteinExistence type="predicted"/>
<evidence type="ECO:0000256" key="1">
    <source>
        <dbReference type="ARBA" id="ARBA00004141"/>
    </source>
</evidence>
<dbReference type="PANTHER" id="PTHR23501:SF39">
    <property type="entry name" value="MULTIDRUG TRANSPORTER, PUTATIVE (AFU_ORTHOLOGUE AFUA_1G05010)-RELATED"/>
    <property type="match status" value="1"/>
</dbReference>
<feature type="transmembrane region" description="Helical" evidence="6">
    <location>
        <begin position="126"/>
        <end position="146"/>
    </location>
</feature>
<protein>
    <recommendedName>
        <fullName evidence="7">Major facilitator superfamily (MFS) profile domain-containing protein</fullName>
    </recommendedName>
</protein>
<evidence type="ECO:0000256" key="4">
    <source>
        <dbReference type="ARBA" id="ARBA00023136"/>
    </source>
</evidence>
<feature type="transmembrane region" description="Helical" evidence="6">
    <location>
        <begin position="37"/>
        <end position="57"/>
    </location>
</feature>
<feature type="transmembrane region" description="Helical" evidence="6">
    <location>
        <begin position="64"/>
        <end position="82"/>
    </location>
</feature>
<dbReference type="AlphaFoldDB" id="A0A401GFU3"/>
<feature type="transmembrane region" description="Helical" evidence="6">
    <location>
        <begin position="152"/>
        <end position="172"/>
    </location>
</feature>
<name>A0A401GFU3_9APHY</name>
<dbReference type="InterPro" id="IPR036259">
    <property type="entry name" value="MFS_trans_sf"/>
</dbReference>
<keyword evidence="4 6" id="KW-0472">Membrane</keyword>
<comment type="subcellular location">
    <subcellularLocation>
        <location evidence="1">Membrane</location>
        <topology evidence="1">Multi-pass membrane protein</topology>
    </subcellularLocation>
</comment>